<comment type="caution">
    <text evidence="1">The sequence shown here is derived from an EMBL/GenBank/DDBJ whole genome shotgun (WGS) entry which is preliminary data.</text>
</comment>
<proteinExistence type="predicted"/>
<reference evidence="1" key="1">
    <citation type="journal article" date="2019" name="Sci. Rep.">
        <title>Draft genome of Tanacetum cinerariifolium, the natural source of mosquito coil.</title>
        <authorList>
            <person name="Yamashiro T."/>
            <person name="Shiraishi A."/>
            <person name="Satake H."/>
            <person name="Nakayama K."/>
        </authorList>
    </citation>
    <scope>NUCLEOTIDE SEQUENCE</scope>
</reference>
<name>A0A699IZF4_TANCI</name>
<evidence type="ECO:0000313" key="1">
    <source>
        <dbReference type="EMBL" id="GEZ98820.1"/>
    </source>
</evidence>
<sequence length="270" mass="30507">MPELMRDGLFGRMRMEHRDDASVVVFTSRAWEGLFDTRGPLVREVILEFLSTLRFREEMESLGFARYLSKSEKMIPGKGDLHDYWRSISTDGDFLGPPLSYTWIRDPVLRFCHRMMAHTIAGRSQEPEKKSEAYIFGGQFVARLAEHFGFLTVEILGGLTVIASELLIIDMGAVGAPGVDEDALAIDEGRLEEEVQGLRMDVVSLRRLVERSMTDQGRFSTWMISCMAQLMEAGGLSYHEFNGTFRGSSHAAFQRRTRHRTGKANTSAAQ</sequence>
<protein>
    <submittedName>
        <fullName evidence="1">Uncharacterized protein</fullName>
    </submittedName>
</protein>
<organism evidence="1">
    <name type="scientific">Tanacetum cinerariifolium</name>
    <name type="common">Dalmatian daisy</name>
    <name type="synonym">Chrysanthemum cinerariifolium</name>
    <dbReference type="NCBI Taxonomy" id="118510"/>
    <lineage>
        <taxon>Eukaryota</taxon>
        <taxon>Viridiplantae</taxon>
        <taxon>Streptophyta</taxon>
        <taxon>Embryophyta</taxon>
        <taxon>Tracheophyta</taxon>
        <taxon>Spermatophyta</taxon>
        <taxon>Magnoliopsida</taxon>
        <taxon>eudicotyledons</taxon>
        <taxon>Gunneridae</taxon>
        <taxon>Pentapetalae</taxon>
        <taxon>asterids</taxon>
        <taxon>campanulids</taxon>
        <taxon>Asterales</taxon>
        <taxon>Asteraceae</taxon>
        <taxon>Asteroideae</taxon>
        <taxon>Anthemideae</taxon>
        <taxon>Anthemidinae</taxon>
        <taxon>Tanacetum</taxon>
    </lineage>
</organism>
<dbReference type="EMBL" id="BKCJ010351981">
    <property type="protein sequence ID" value="GEZ98820.1"/>
    <property type="molecule type" value="Genomic_DNA"/>
</dbReference>
<accession>A0A699IZF4</accession>
<gene>
    <name evidence="1" type="ORF">Tci_570793</name>
</gene>
<dbReference type="AlphaFoldDB" id="A0A699IZF4"/>